<gene>
    <name evidence="1" type="ORF">AYI70_g3062</name>
</gene>
<evidence type="ECO:0000313" key="1">
    <source>
        <dbReference type="EMBL" id="OMJ22130.1"/>
    </source>
</evidence>
<evidence type="ECO:0000313" key="2">
    <source>
        <dbReference type="Proteomes" id="UP000187283"/>
    </source>
</evidence>
<accession>A0A1R1Y5L7</accession>
<dbReference type="EMBL" id="LSSN01000832">
    <property type="protein sequence ID" value="OMJ22130.1"/>
    <property type="molecule type" value="Genomic_DNA"/>
</dbReference>
<dbReference type="AlphaFoldDB" id="A0A1R1Y5L7"/>
<dbReference type="Proteomes" id="UP000187283">
    <property type="component" value="Unassembled WGS sequence"/>
</dbReference>
<name>A0A1R1Y5L7_9FUNG</name>
<keyword evidence="2" id="KW-1185">Reference proteome</keyword>
<comment type="caution">
    <text evidence="1">The sequence shown here is derived from an EMBL/GenBank/DDBJ whole genome shotgun (WGS) entry which is preliminary data.</text>
</comment>
<protein>
    <submittedName>
        <fullName evidence="1">Uncharacterized protein</fullName>
    </submittedName>
</protein>
<proteinExistence type="predicted"/>
<sequence length="84" mass="9317">MPITRLQGTPPSEEEVSNWILVGSVEQNSVLFGTDSIPFIVRNGFLFQSAGAELTLGLPVYFKRKFIAFTCGIKKFPRTCGQFS</sequence>
<reference evidence="1 2" key="1">
    <citation type="submission" date="2017-01" db="EMBL/GenBank/DDBJ databases">
        <authorList>
            <person name="Mah S.A."/>
            <person name="Swanson W.J."/>
            <person name="Moy G.W."/>
            <person name="Vacquier V.D."/>
        </authorList>
    </citation>
    <scope>NUCLEOTIDE SEQUENCE [LARGE SCALE GENOMIC DNA]</scope>
    <source>
        <strain evidence="1 2">GSMNP</strain>
    </source>
</reference>
<organism evidence="1 2">
    <name type="scientific">Smittium culicis</name>
    <dbReference type="NCBI Taxonomy" id="133412"/>
    <lineage>
        <taxon>Eukaryota</taxon>
        <taxon>Fungi</taxon>
        <taxon>Fungi incertae sedis</taxon>
        <taxon>Zoopagomycota</taxon>
        <taxon>Kickxellomycotina</taxon>
        <taxon>Harpellomycetes</taxon>
        <taxon>Harpellales</taxon>
        <taxon>Legeriomycetaceae</taxon>
        <taxon>Smittium</taxon>
    </lineage>
</organism>